<dbReference type="PANTHER" id="PTHR10938:SF0">
    <property type="entry name" value="TRANSLATION INITIATION FACTOR IF-3, MITOCHONDRIAL"/>
    <property type="match status" value="1"/>
</dbReference>
<dbReference type="GO" id="GO:0003743">
    <property type="term" value="F:translation initiation factor activity"/>
    <property type="evidence" value="ECO:0007669"/>
    <property type="project" value="UniProtKB-KW"/>
</dbReference>
<dbReference type="InterPro" id="IPR019813">
    <property type="entry name" value="Translation_initiation_fac3_CS"/>
</dbReference>
<dbReference type="InterPro" id="IPR036788">
    <property type="entry name" value="T_IF-3_C_sf"/>
</dbReference>
<dbReference type="PROSITE" id="PS00938">
    <property type="entry name" value="IF3"/>
    <property type="match status" value="1"/>
</dbReference>
<sequence length="124" mass="14543">MDLVEVAPNSKPPVCKILDFGKMKYEEKKKEQQSKKKQHVIKIKEIRIRPRIGEHDLENKLNMGRKFLKEGFKLKVTMMFRGREMSRIDLGEDVLNKVSKFLSDIAVVEKQNPLEGKRIVMIFT</sequence>
<protein>
    <recommendedName>
        <fullName evidence="7">Translation initiation factor IF-3</fullName>
    </recommendedName>
</protein>
<dbReference type="InterPro" id="IPR019815">
    <property type="entry name" value="Translation_initiation_fac_3_C"/>
</dbReference>
<dbReference type="GO" id="GO:0043022">
    <property type="term" value="F:ribosome binding"/>
    <property type="evidence" value="ECO:0007669"/>
    <property type="project" value="TreeGrafter"/>
</dbReference>
<dbReference type="SUPFAM" id="SSF55200">
    <property type="entry name" value="Translation initiation factor IF3, C-terminal domain"/>
    <property type="match status" value="1"/>
</dbReference>
<evidence type="ECO:0000313" key="6">
    <source>
        <dbReference type="EMBL" id="SVC76084.1"/>
    </source>
</evidence>
<dbReference type="GO" id="GO:0005829">
    <property type="term" value="C:cytosol"/>
    <property type="evidence" value="ECO:0007669"/>
    <property type="project" value="TreeGrafter"/>
</dbReference>
<dbReference type="EMBL" id="UINC01109333">
    <property type="protein sequence ID" value="SVC76084.1"/>
    <property type="molecule type" value="Genomic_DNA"/>
</dbReference>
<keyword evidence="2" id="KW-0396">Initiation factor</keyword>
<evidence type="ECO:0000259" key="4">
    <source>
        <dbReference type="Pfam" id="PF00707"/>
    </source>
</evidence>
<dbReference type="SUPFAM" id="SSF54364">
    <property type="entry name" value="Translation initiation factor IF3, N-terminal domain"/>
    <property type="match status" value="1"/>
</dbReference>
<accession>A0A382PRX0</accession>
<evidence type="ECO:0000256" key="3">
    <source>
        <dbReference type="ARBA" id="ARBA00022917"/>
    </source>
</evidence>
<dbReference type="InterPro" id="IPR019814">
    <property type="entry name" value="Translation_initiation_fac_3_N"/>
</dbReference>
<dbReference type="InterPro" id="IPR001288">
    <property type="entry name" value="Translation_initiation_fac_3"/>
</dbReference>
<comment type="similarity">
    <text evidence="1">Belongs to the IF-3 family.</text>
</comment>
<feature type="domain" description="Translation initiation factor 3 C-terminal" evidence="4">
    <location>
        <begin position="41"/>
        <end position="123"/>
    </location>
</feature>
<evidence type="ECO:0000256" key="1">
    <source>
        <dbReference type="ARBA" id="ARBA00005439"/>
    </source>
</evidence>
<evidence type="ECO:0000259" key="5">
    <source>
        <dbReference type="Pfam" id="PF05198"/>
    </source>
</evidence>
<reference evidence="6" key="1">
    <citation type="submission" date="2018-05" db="EMBL/GenBank/DDBJ databases">
        <authorList>
            <person name="Lanie J.A."/>
            <person name="Ng W.-L."/>
            <person name="Kazmierczak K.M."/>
            <person name="Andrzejewski T.M."/>
            <person name="Davidsen T.M."/>
            <person name="Wayne K.J."/>
            <person name="Tettelin H."/>
            <person name="Glass J.I."/>
            <person name="Rusch D."/>
            <person name="Podicherti R."/>
            <person name="Tsui H.-C.T."/>
            <person name="Winkler M.E."/>
        </authorList>
    </citation>
    <scope>NUCLEOTIDE SEQUENCE</scope>
</reference>
<dbReference type="InterPro" id="IPR036787">
    <property type="entry name" value="T_IF-3_N_sf"/>
</dbReference>
<dbReference type="GO" id="GO:0016020">
    <property type="term" value="C:membrane"/>
    <property type="evidence" value="ECO:0007669"/>
    <property type="project" value="TreeGrafter"/>
</dbReference>
<evidence type="ECO:0000256" key="2">
    <source>
        <dbReference type="ARBA" id="ARBA00022540"/>
    </source>
</evidence>
<evidence type="ECO:0008006" key="7">
    <source>
        <dbReference type="Google" id="ProtNLM"/>
    </source>
</evidence>
<dbReference type="Gene3D" id="3.10.20.80">
    <property type="entry name" value="Translation initiation factor 3 (IF-3), N-terminal domain"/>
    <property type="match status" value="1"/>
</dbReference>
<dbReference type="NCBIfam" id="TIGR00168">
    <property type="entry name" value="infC"/>
    <property type="match status" value="1"/>
</dbReference>
<feature type="domain" description="Translation initiation factor 3 N-terminal" evidence="5">
    <location>
        <begin position="1"/>
        <end position="33"/>
    </location>
</feature>
<gene>
    <name evidence="6" type="ORF">METZ01_LOCUS328938</name>
</gene>
<feature type="non-terminal residue" evidence="6">
    <location>
        <position position="124"/>
    </location>
</feature>
<dbReference type="Pfam" id="PF05198">
    <property type="entry name" value="IF3_N"/>
    <property type="match status" value="1"/>
</dbReference>
<dbReference type="Pfam" id="PF00707">
    <property type="entry name" value="IF3_C"/>
    <property type="match status" value="1"/>
</dbReference>
<organism evidence="6">
    <name type="scientific">marine metagenome</name>
    <dbReference type="NCBI Taxonomy" id="408172"/>
    <lineage>
        <taxon>unclassified sequences</taxon>
        <taxon>metagenomes</taxon>
        <taxon>ecological metagenomes</taxon>
    </lineage>
</organism>
<dbReference type="AlphaFoldDB" id="A0A382PRX0"/>
<dbReference type="PANTHER" id="PTHR10938">
    <property type="entry name" value="TRANSLATION INITIATION FACTOR IF-3"/>
    <property type="match status" value="1"/>
</dbReference>
<name>A0A382PRX0_9ZZZZ</name>
<dbReference type="Gene3D" id="3.30.110.10">
    <property type="entry name" value="Translation initiation factor 3 (IF-3), C-terminal domain"/>
    <property type="match status" value="1"/>
</dbReference>
<dbReference type="GO" id="GO:0032790">
    <property type="term" value="P:ribosome disassembly"/>
    <property type="evidence" value="ECO:0007669"/>
    <property type="project" value="TreeGrafter"/>
</dbReference>
<keyword evidence="3" id="KW-0648">Protein biosynthesis</keyword>
<proteinExistence type="inferred from homology"/>